<dbReference type="FunFam" id="3.30.70.1430:FF:000001">
    <property type="entry name" value="Efflux pump membrane transporter"/>
    <property type="match status" value="1"/>
</dbReference>
<keyword evidence="7 10" id="KW-1133">Transmembrane helix</keyword>
<feature type="transmembrane region" description="Helical" evidence="10">
    <location>
        <begin position="342"/>
        <end position="361"/>
    </location>
</feature>
<feature type="transmembrane region" description="Helical" evidence="10">
    <location>
        <begin position="898"/>
        <end position="916"/>
    </location>
</feature>
<reference evidence="11" key="2">
    <citation type="journal article" date="2022" name="Microbiol. Resour. Announc.">
        <title>Metagenome Sequencing to Explore Phylogenomics of Terrestrial Cyanobacteria.</title>
        <authorList>
            <person name="Ward R.D."/>
            <person name="Stajich J.E."/>
            <person name="Johansen J.R."/>
            <person name="Huntemann M."/>
            <person name="Clum A."/>
            <person name="Foster B."/>
            <person name="Foster B."/>
            <person name="Roux S."/>
            <person name="Palaniappan K."/>
            <person name="Varghese N."/>
            <person name="Mukherjee S."/>
            <person name="Reddy T.B.K."/>
            <person name="Daum C."/>
            <person name="Copeland A."/>
            <person name="Chen I.A."/>
            <person name="Ivanova N.N."/>
            <person name="Kyrpides N.C."/>
            <person name="Shapiro N."/>
            <person name="Eloe-Fadrosh E.A."/>
            <person name="Pietrasiak N."/>
        </authorList>
    </citation>
    <scope>NUCLEOTIDE SEQUENCE</scope>
    <source>
        <strain evidence="11">CPER-KK1</strain>
    </source>
</reference>
<dbReference type="GO" id="GO:0009636">
    <property type="term" value="P:response to toxic substance"/>
    <property type="evidence" value="ECO:0007669"/>
    <property type="project" value="UniProtKB-ARBA"/>
</dbReference>
<evidence type="ECO:0000256" key="10">
    <source>
        <dbReference type="SAM" id="Phobius"/>
    </source>
</evidence>
<dbReference type="PRINTS" id="PR00702">
    <property type="entry name" value="ACRIFLAVINRP"/>
</dbReference>
<feature type="transmembrane region" description="Helical" evidence="10">
    <location>
        <begin position="872"/>
        <end position="891"/>
    </location>
</feature>
<dbReference type="InterPro" id="IPR001036">
    <property type="entry name" value="Acrflvin-R"/>
</dbReference>
<dbReference type="NCBIfam" id="NF000282">
    <property type="entry name" value="RND_permease_1"/>
    <property type="match status" value="1"/>
</dbReference>
<dbReference type="Proteomes" id="UP000753908">
    <property type="component" value="Unassembled WGS sequence"/>
</dbReference>
<feature type="transmembrane region" description="Helical" evidence="10">
    <location>
        <begin position="970"/>
        <end position="989"/>
    </location>
</feature>
<dbReference type="GO" id="GO:0005886">
    <property type="term" value="C:plasma membrane"/>
    <property type="evidence" value="ECO:0007669"/>
    <property type="project" value="UniProtKB-SubCell"/>
</dbReference>
<gene>
    <name evidence="11" type="ORF">KME25_09035</name>
</gene>
<keyword evidence="6 10" id="KW-0812">Transmembrane</keyword>
<comment type="similarity">
    <text evidence="2">Belongs to the resistance-nodulation-cell division (RND) (TC 2.A.6) family.</text>
</comment>
<feature type="transmembrane region" description="Helical" evidence="10">
    <location>
        <begin position="439"/>
        <end position="459"/>
    </location>
</feature>
<keyword evidence="4" id="KW-1003">Cell membrane</keyword>
<dbReference type="EMBL" id="JAHHIF010000009">
    <property type="protein sequence ID" value="MBW4544574.1"/>
    <property type="molecule type" value="Genomic_DNA"/>
</dbReference>
<evidence type="ECO:0000313" key="11">
    <source>
        <dbReference type="EMBL" id="MBW4544574.1"/>
    </source>
</evidence>
<dbReference type="PANTHER" id="PTHR32063:SF11">
    <property type="entry name" value="CATION OR DRUG EFFLUX SYSTEM PROTEIN"/>
    <property type="match status" value="1"/>
</dbReference>
<feature type="transmembrane region" description="Helical" evidence="10">
    <location>
        <begin position="1001"/>
        <end position="1027"/>
    </location>
</feature>
<organism evidence="11 12">
    <name type="scientific">Symplocastrum torsivum CPER-KK1</name>
    <dbReference type="NCBI Taxonomy" id="450513"/>
    <lineage>
        <taxon>Bacteria</taxon>
        <taxon>Bacillati</taxon>
        <taxon>Cyanobacteriota</taxon>
        <taxon>Cyanophyceae</taxon>
        <taxon>Oscillatoriophycideae</taxon>
        <taxon>Oscillatoriales</taxon>
        <taxon>Microcoleaceae</taxon>
        <taxon>Symplocastrum</taxon>
    </lineage>
</organism>
<dbReference type="Gene3D" id="3.30.70.1430">
    <property type="entry name" value="Multidrug efflux transporter AcrB pore domain"/>
    <property type="match status" value="2"/>
</dbReference>
<feature type="transmembrane region" description="Helical" evidence="10">
    <location>
        <begin position="538"/>
        <end position="556"/>
    </location>
</feature>
<keyword evidence="3" id="KW-0813">Transport</keyword>
<dbReference type="SUPFAM" id="SSF82693">
    <property type="entry name" value="Multidrug efflux transporter AcrB pore domain, PN1, PN2, PC1 and PC2 subdomains"/>
    <property type="match status" value="4"/>
</dbReference>
<evidence type="ECO:0000256" key="9">
    <source>
        <dbReference type="SAM" id="MobiDB-lite"/>
    </source>
</evidence>
<proteinExistence type="inferred from homology"/>
<dbReference type="GO" id="GO:0042910">
    <property type="term" value="F:xenobiotic transmembrane transporter activity"/>
    <property type="evidence" value="ECO:0007669"/>
    <property type="project" value="TreeGrafter"/>
</dbReference>
<evidence type="ECO:0000256" key="4">
    <source>
        <dbReference type="ARBA" id="ARBA00022475"/>
    </source>
</evidence>
<feature type="transmembrane region" description="Helical" evidence="10">
    <location>
        <begin position="368"/>
        <end position="389"/>
    </location>
</feature>
<dbReference type="Gene3D" id="3.30.70.1320">
    <property type="entry name" value="Multidrug efflux transporter AcrB pore domain like"/>
    <property type="match status" value="1"/>
</dbReference>
<keyword evidence="5" id="KW-0997">Cell inner membrane</keyword>
<evidence type="ECO:0000256" key="6">
    <source>
        <dbReference type="ARBA" id="ARBA00022692"/>
    </source>
</evidence>
<evidence type="ECO:0000256" key="7">
    <source>
        <dbReference type="ARBA" id="ARBA00022989"/>
    </source>
</evidence>
<evidence type="ECO:0000256" key="5">
    <source>
        <dbReference type="ARBA" id="ARBA00022519"/>
    </source>
</evidence>
<evidence type="ECO:0000256" key="2">
    <source>
        <dbReference type="ARBA" id="ARBA00010942"/>
    </source>
</evidence>
<dbReference type="AlphaFoldDB" id="A0A951U963"/>
<dbReference type="PANTHER" id="PTHR32063">
    <property type="match status" value="1"/>
</dbReference>
<evidence type="ECO:0000256" key="1">
    <source>
        <dbReference type="ARBA" id="ARBA00004429"/>
    </source>
</evidence>
<dbReference type="Gene3D" id="3.30.2090.10">
    <property type="entry name" value="Multidrug efflux transporter AcrB TolC docking domain, DN and DC subdomains"/>
    <property type="match status" value="2"/>
</dbReference>
<evidence type="ECO:0000256" key="3">
    <source>
        <dbReference type="ARBA" id="ARBA00022448"/>
    </source>
</evidence>
<dbReference type="GO" id="GO:0015562">
    <property type="term" value="F:efflux transmembrane transporter activity"/>
    <property type="evidence" value="ECO:0007669"/>
    <property type="project" value="InterPro"/>
</dbReference>
<dbReference type="Gene3D" id="3.30.70.1440">
    <property type="entry name" value="Multidrug efflux transporter AcrB pore domain"/>
    <property type="match status" value="1"/>
</dbReference>
<comment type="caution">
    <text evidence="11">The sequence shown here is derived from an EMBL/GenBank/DDBJ whole genome shotgun (WGS) entry which is preliminary data.</text>
</comment>
<reference evidence="11" key="1">
    <citation type="submission" date="2021-05" db="EMBL/GenBank/DDBJ databases">
        <authorList>
            <person name="Pietrasiak N."/>
            <person name="Ward R."/>
            <person name="Stajich J.E."/>
            <person name="Kurbessoian T."/>
        </authorList>
    </citation>
    <scope>NUCLEOTIDE SEQUENCE</scope>
    <source>
        <strain evidence="11">CPER-KK1</strain>
    </source>
</reference>
<accession>A0A951U963</accession>
<dbReference type="FunFam" id="1.20.1640.10:FF:000001">
    <property type="entry name" value="Efflux pump membrane transporter"/>
    <property type="match status" value="1"/>
</dbReference>
<feature type="region of interest" description="Disordered" evidence="9">
    <location>
        <begin position="1035"/>
        <end position="1071"/>
    </location>
</feature>
<name>A0A951U963_9CYAN</name>
<feature type="transmembrane region" description="Helical" evidence="10">
    <location>
        <begin position="395"/>
        <end position="418"/>
    </location>
</feature>
<feature type="transmembrane region" description="Helical" evidence="10">
    <location>
        <begin position="928"/>
        <end position="949"/>
    </location>
</feature>
<feature type="transmembrane region" description="Helical" evidence="10">
    <location>
        <begin position="471"/>
        <end position="498"/>
    </location>
</feature>
<dbReference type="SUPFAM" id="SSF82714">
    <property type="entry name" value="Multidrug efflux transporter AcrB TolC docking domain, DN and DC subdomains"/>
    <property type="match status" value="2"/>
</dbReference>
<keyword evidence="8 10" id="KW-0472">Membrane</keyword>
<dbReference type="Pfam" id="PF00873">
    <property type="entry name" value="ACR_tran"/>
    <property type="match status" value="1"/>
</dbReference>
<dbReference type="NCBIfam" id="TIGR00915">
    <property type="entry name" value="2A0602"/>
    <property type="match status" value="1"/>
</dbReference>
<dbReference type="InterPro" id="IPR027463">
    <property type="entry name" value="AcrB_DN_DC_subdom"/>
</dbReference>
<protein>
    <submittedName>
        <fullName evidence="11">Efflux RND transporter permease subunit</fullName>
    </submittedName>
</protein>
<comment type="subcellular location">
    <subcellularLocation>
        <location evidence="1">Cell inner membrane</location>
        <topology evidence="1">Multi-pass membrane protein</topology>
    </subcellularLocation>
</comment>
<evidence type="ECO:0000313" key="12">
    <source>
        <dbReference type="Proteomes" id="UP000753908"/>
    </source>
</evidence>
<sequence length="1071" mass="115720">MFVDFFIKRPVFSTVCGLIILLVGAISIPTLPIAQFPDISPTQVSVTSNYSGASAEVVENAVTNIIEREINGVEGMKYMTSSSSNDGTSTITITFDPSRDKDIAAVDVQNRVSIAQPRLPQSVQQTGVRVSKESSNILMAIGLYTENGQYDNTFLSNYADIYLVDALKRQKGVGNVQIFGERKYSMRVWLDPNRLASRSLTPQDVVDALNEQNLQVGAGGIGQQPAPEGQMYQLDLRAVSRLTDASQFEEVVLKTGDDGTLVKLKDVGRAELGAENYSTFLRFRGNDAVGLGINQLPGSNALDVARAVKTEMQTLAKTFPPGLKYTVAFDTTNYVETSLSEVLITLLIAIALVVLIIFLFLQDWRATLIPSITIPLALIGTFAFIKVFGFSINSLSLFGLTLATGMVVDDAIVVVEDISTFIQKGMSPRQAATEAMHELFGAVIATSLVLMAVFVPVAFFPGTTGALYKQFALTIAFSIAISTFLALSLTPSLSGLMLRQGQAPRGWMGWIFGRINGFLDWTRRGYQRSLTFLTRFKAVVMGLFILSLGATVWLFLSVPTGFLPEEDQGYFITIVQGPEGVSLNYTSEVVNQVEEIILKEPEVVGTFAVGGFSFSGNTANSALIFTTLKPWDERKRPDQAVQAIIGKLFGAFAAIPEARIFPVNPPAIQGLGSFGGFSFQLQDRRGNESLEPLLQSFGQILGQANQPGSGLSQVFSTFAANTPQLLVEVDRNQAKALQVDIDDIFNTLQTLLGSQYVNDFTLQQRNYRVYVQADSEFRSNPEDINNLYVRSASDQMIPLGNLVKVTTTTGAQTINHYNLFRSIEITGSPAPGSSSGQAIQAMENLAAKVLTPGLGYEWSGTSAEELESGGQAPIIFGLGLVFVFLVLAAQYENFIDPVIIMLTVPLAIFGALLAQSMRGLVNDVYCQIGLVMLIGLASKNAILIVEFANQLREQGLSLTKAAIEASEQRLRPILMTALSTLLGIFPLAIATGAGAGSRQSLGTAVFGGMLIATFLSLFVVPILYIVVKSFSDRFKGGGKSNKTRQSKRQASSLTAGEAMADGKALRSQTGE</sequence>
<evidence type="ECO:0000256" key="8">
    <source>
        <dbReference type="ARBA" id="ARBA00023136"/>
    </source>
</evidence>
<dbReference type="InterPro" id="IPR004764">
    <property type="entry name" value="MdtF-like"/>
</dbReference>
<dbReference type="SUPFAM" id="SSF82866">
    <property type="entry name" value="Multidrug efflux transporter AcrB transmembrane domain"/>
    <property type="match status" value="2"/>
</dbReference>
<dbReference type="Gene3D" id="1.20.1640.10">
    <property type="entry name" value="Multidrug efflux transporter AcrB transmembrane domain"/>
    <property type="match status" value="2"/>
</dbReference>